<dbReference type="Proteomes" id="UP000660801">
    <property type="component" value="Unassembled WGS sequence"/>
</dbReference>
<keyword evidence="3" id="KW-1185">Reference proteome</keyword>
<evidence type="ECO:0000313" key="3">
    <source>
        <dbReference type="Proteomes" id="UP000660801"/>
    </source>
</evidence>
<reference evidence="2" key="1">
    <citation type="journal article" date="2014" name="Int. J. Syst. Evol. Microbiol.">
        <title>Complete genome sequence of Corynebacterium casei LMG S-19264T (=DSM 44701T), isolated from a smear-ripened cheese.</title>
        <authorList>
            <consortium name="US DOE Joint Genome Institute (JGI-PGF)"/>
            <person name="Walter F."/>
            <person name="Albersmeier A."/>
            <person name="Kalinowski J."/>
            <person name="Ruckert C."/>
        </authorList>
    </citation>
    <scope>NUCLEOTIDE SEQUENCE</scope>
    <source>
        <strain evidence="2">CGMCC 1.15533</strain>
    </source>
</reference>
<dbReference type="InterPro" id="IPR010985">
    <property type="entry name" value="Ribbon_hlx_hlx"/>
</dbReference>
<dbReference type="OrthoDB" id="9887509at2"/>
<proteinExistence type="predicted"/>
<evidence type="ECO:0000313" key="2">
    <source>
        <dbReference type="EMBL" id="GGE26535.1"/>
    </source>
</evidence>
<dbReference type="RefSeq" id="WP_082815638.1">
    <property type="nucleotide sequence ID" value="NZ_BMJN01000004.1"/>
</dbReference>
<dbReference type="InterPro" id="IPR013321">
    <property type="entry name" value="Arc_rbn_hlx_hlx"/>
</dbReference>
<dbReference type="AlphaFoldDB" id="A0A917A4P0"/>
<dbReference type="InterPro" id="IPR002145">
    <property type="entry name" value="CopG"/>
</dbReference>
<gene>
    <name evidence="2" type="ORF">GCM10011510_04680</name>
</gene>
<accession>A0A917A4P0</accession>
<dbReference type="GO" id="GO:0006355">
    <property type="term" value="P:regulation of DNA-templated transcription"/>
    <property type="evidence" value="ECO:0007669"/>
    <property type="project" value="InterPro"/>
</dbReference>
<dbReference type="Gene3D" id="1.10.1220.10">
    <property type="entry name" value="Met repressor-like"/>
    <property type="match status" value="1"/>
</dbReference>
<protein>
    <recommendedName>
        <fullName evidence="1">Ribbon-helix-helix protein CopG domain-containing protein</fullName>
    </recommendedName>
</protein>
<dbReference type="EMBL" id="BMJN01000004">
    <property type="protein sequence ID" value="GGE26535.1"/>
    <property type="molecule type" value="Genomic_DNA"/>
</dbReference>
<organism evidence="2 3">
    <name type="scientific">Streptococcus himalayensis</name>
    <dbReference type="NCBI Taxonomy" id="1888195"/>
    <lineage>
        <taxon>Bacteria</taxon>
        <taxon>Bacillati</taxon>
        <taxon>Bacillota</taxon>
        <taxon>Bacilli</taxon>
        <taxon>Lactobacillales</taxon>
        <taxon>Streptococcaceae</taxon>
        <taxon>Streptococcus</taxon>
    </lineage>
</organism>
<sequence length="42" mass="4968">MKFIHVQLSPPLKERLEERCKRLGLSMSAFVRLAVVEKLERE</sequence>
<evidence type="ECO:0000259" key="1">
    <source>
        <dbReference type="Pfam" id="PF01402"/>
    </source>
</evidence>
<reference evidence="2" key="2">
    <citation type="submission" date="2020-09" db="EMBL/GenBank/DDBJ databases">
        <authorList>
            <person name="Sun Q."/>
            <person name="Zhou Y."/>
        </authorList>
    </citation>
    <scope>NUCLEOTIDE SEQUENCE</scope>
    <source>
        <strain evidence="2">CGMCC 1.15533</strain>
    </source>
</reference>
<dbReference type="SUPFAM" id="SSF47598">
    <property type="entry name" value="Ribbon-helix-helix"/>
    <property type="match status" value="1"/>
</dbReference>
<name>A0A917A4P0_9STRE</name>
<dbReference type="Pfam" id="PF01402">
    <property type="entry name" value="RHH_1"/>
    <property type="match status" value="1"/>
</dbReference>
<feature type="domain" description="Ribbon-helix-helix protein CopG" evidence="1">
    <location>
        <begin position="5"/>
        <end position="42"/>
    </location>
</feature>
<comment type="caution">
    <text evidence="2">The sequence shown here is derived from an EMBL/GenBank/DDBJ whole genome shotgun (WGS) entry which is preliminary data.</text>
</comment>